<feature type="domain" description="Reverse transcriptase zinc-binding" evidence="1">
    <location>
        <begin position="47"/>
        <end position="133"/>
    </location>
</feature>
<dbReference type="Pfam" id="PF13966">
    <property type="entry name" value="zf-RVT"/>
    <property type="match status" value="1"/>
</dbReference>
<sequence>MWGNGLKVDFWRDVWLGDFGPFVHSITGLTLVLSDQFTSKWSENRHFSVRSAYALGDVQTQNVTDNVWIAISKFKGTPRIKTFLWLLARGTILTNLERVRRYIVVDNRCGVCGDIAESIDTLFRWCSIAATVWISLVKPYKFDEFIHMDRLVWLQVNLTRPYYFARDPDHWDMLFGAVIWKLWLNRKQLIFESCNTDSRPIIDLSRLLRDDMARVAASATTIHSHVLVDTHGAQ</sequence>
<dbReference type="Proteomes" id="UP001472677">
    <property type="component" value="Unassembled WGS sequence"/>
</dbReference>
<comment type="caution">
    <text evidence="2">The sequence shown here is derived from an EMBL/GenBank/DDBJ whole genome shotgun (WGS) entry which is preliminary data.</text>
</comment>
<evidence type="ECO:0000313" key="3">
    <source>
        <dbReference type="Proteomes" id="UP001472677"/>
    </source>
</evidence>
<organism evidence="2 3">
    <name type="scientific">Hibiscus sabdariffa</name>
    <name type="common">roselle</name>
    <dbReference type="NCBI Taxonomy" id="183260"/>
    <lineage>
        <taxon>Eukaryota</taxon>
        <taxon>Viridiplantae</taxon>
        <taxon>Streptophyta</taxon>
        <taxon>Embryophyta</taxon>
        <taxon>Tracheophyta</taxon>
        <taxon>Spermatophyta</taxon>
        <taxon>Magnoliopsida</taxon>
        <taxon>eudicotyledons</taxon>
        <taxon>Gunneridae</taxon>
        <taxon>Pentapetalae</taxon>
        <taxon>rosids</taxon>
        <taxon>malvids</taxon>
        <taxon>Malvales</taxon>
        <taxon>Malvaceae</taxon>
        <taxon>Malvoideae</taxon>
        <taxon>Hibiscus</taxon>
    </lineage>
</organism>
<name>A0ABR2DFB8_9ROSI</name>
<accession>A0ABR2DFB8</accession>
<evidence type="ECO:0000313" key="2">
    <source>
        <dbReference type="EMBL" id="KAK8537631.1"/>
    </source>
</evidence>
<dbReference type="InterPro" id="IPR026960">
    <property type="entry name" value="RVT-Znf"/>
</dbReference>
<protein>
    <recommendedName>
        <fullName evidence="1">Reverse transcriptase zinc-binding domain-containing protein</fullName>
    </recommendedName>
</protein>
<keyword evidence="3" id="KW-1185">Reference proteome</keyword>
<gene>
    <name evidence="2" type="ORF">V6N12_043783</name>
</gene>
<evidence type="ECO:0000259" key="1">
    <source>
        <dbReference type="Pfam" id="PF13966"/>
    </source>
</evidence>
<dbReference type="EMBL" id="JBBPBM010000028">
    <property type="protein sequence ID" value="KAK8537631.1"/>
    <property type="molecule type" value="Genomic_DNA"/>
</dbReference>
<reference evidence="2 3" key="1">
    <citation type="journal article" date="2024" name="G3 (Bethesda)">
        <title>Genome assembly of Hibiscus sabdariffa L. provides insights into metabolisms of medicinal natural products.</title>
        <authorList>
            <person name="Kim T."/>
        </authorList>
    </citation>
    <scope>NUCLEOTIDE SEQUENCE [LARGE SCALE GENOMIC DNA]</scope>
    <source>
        <strain evidence="2">TK-2024</strain>
        <tissue evidence="2">Old leaves</tissue>
    </source>
</reference>
<proteinExistence type="predicted"/>